<gene>
    <name evidence="2" type="ORF">MCUN1_002700</name>
</gene>
<protein>
    <submittedName>
        <fullName evidence="2">Uncharacterized protein</fullName>
    </submittedName>
</protein>
<accession>A0AAF0J6R5</accession>
<feature type="region of interest" description="Disordered" evidence="1">
    <location>
        <begin position="276"/>
        <end position="318"/>
    </location>
</feature>
<organism evidence="2 3">
    <name type="scientific">Malassezia cuniculi</name>
    <dbReference type="NCBI Taxonomy" id="948313"/>
    <lineage>
        <taxon>Eukaryota</taxon>
        <taxon>Fungi</taxon>
        <taxon>Dikarya</taxon>
        <taxon>Basidiomycota</taxon>
        <taxon>Ustilaginomycotina</taxon>
        <taxon>Malasseziomycetes</taxon>
        <taxon>Malasseziales</taxon>
        <taxon>Malasseziaceae</taxon>
        <taxon>Malassezia</taxon>
    </lineage>
</organism>
<evidence type="ECO:0000256" key="1">
    <source>
        <dbReference type="SAM" id="MobiDB-lite"/>
    </source>
</evidence>
<feature type="compositionally biased region" description="Low complexity" evidence="1">
    <location>
        <begin position="148"/>
        <end position="161"/>
    </location>
</feature>
<feature type="compositionally biased region" description="Basic and acidic residues" evidence="1">
    <location>
        <begin position="16"/>
        <end position="30"/>
    </location>
</feature>
<evidence type="ECO:0000313" key="2">
    <source>
        <dbReference type="EMBL" id="WFD35832.1"/>
    </source>
</evidence>
<reference evidence="2" key="1">
    <citation type="submission" date="2023-03" db="EMBL/GenBank/DDBJ databases">
        <title>Mating type loci evolution in Malassezia.</title>
        <authorList>
            <person name="Coelho M.A."/>
        </authorList>
    </citation>
    <scope>NUCLEOTIDE SEQUENCE</scope>
    <source>
        <strain evidence="2">CBS 11721</strain>
    </source>
</reference>
<feature type="region of interest" description="Disordered" evidence="1">
    <location>
        <begin position="1"/>
        <end position="174"/>
    </location>
</feature>
<feature type="compositionally biased region" description="Basic and acidic residues" evidence="1">
    <location>
        <begin position="99"/>
        <end position="116"/>
    </location>
</feature>
<name>A0AAF0J6R5_9BASI</name>
<keyword evidence="3" id="KW-1185">Reference proteome</keyword>
<feature type="region of interest" description="Disordered" evidence="1">
    <location>
        <begin position="334"/>
        <end position="364"/>
    </location>
</feature>
<proteinExistence type="predicted"/>
<dbReference type="AlphaFoldDB" id="A0AAF0J6R5"/>
<sequence>MSPSKSASPARAEPQGVRDENIFHDTKPAVDRTAALRSLAGRLRNSTQGGAMRVPGYVPSERPPGRAAPEHTPSASPFKPSPRKLQRPTRFASTGPAKRVWDSPEADSQKRKRDDESSLASTTVAIEDARERLRRRTSLRVAERQKVPQSQSQPQSQPQPQTMHTAAGPASHAVPKTVAATPAVTVPPRADMQRPELRRTSKALAQQALMSHTPRVARQLPQTPSRRVSAVPVQLQQPNISRRMQLSDHEVASLTARNTKANQGYTVVIETRVERMRGNRPTSPEPHFCGGHGVVSRKGRQGSATKHARGAGDDHEYKSPPRIVRCVRWDKQLVTSPSSHEPRRNAAPRPCIRHTNTRDHIPTRADAVTVVRRVYDDDGDLGGDSGA</sequence>
<dbReference type="Proteomes" id="UP001219933">
    <property type="component" value="Chromosome 3"/>
</dbReference>
<evidence type="ECO:0000313" key="3">
    <source>
        <dbReference type="Proteomes" id="UP001219933"/>
    </source>
</evidence>
<dbReference type="EMBL" id="CP119879">
    <property type="protein sequence ID" value="WFD35832.1"/>
    <property type="molecule type" value="Genomic_DNA"/>
</dbReference>
<feature type="region of interest" description="Disordered" evidence="1">
    <location>
        <begin position="211"/>
        <end position="232"/>
    </location>
</feature>